<sequence length="179" mass="19674">MPVPVQQALARALAERPELVYESLASDGSRTSLDRAELAFTVRAIAGNDAALRTVRSSQEAYVRSRIESLTRADFDKGEDSRHALRVTRSVGRVMGTLTSWSQSGLPEDTRAERSDYYERHGYPRVRNQLEDRARALEVPQDDIEEAGSPMGALKIALEGAYNDAANAAEAAARHADED</sequence>
<accession>A0ABT6ZWC9</accession>
<protein>
    <submittedName>
        <fullName evidence="1">Uncharacterized protein</fullName>
    </submittedName>
</protein>
<organism evidence="1 2">
    <name type="scientific">Streptomyces iconiensis</name>
    <dbReference type="NCBI Taxonomy" id="1384038"/>
    <lineage>
        <taxon>Bacteria</taxon>
        <taxon>Bacillati</taxon>
        <taxon>Actinomycetota</taxon>
        <taxon>Actinomycetes</taxon>
        <taxon>Kitasatosporales</taxon>
        <taxon>Streptomycetaceae</taxon>
        <taxon>Streptomyces</taxon>
    </lineage>
</organism>
<dbReference type="EMBL" id="JANCPR020000013">
    <property type="protein sequence ID" value="MDJ1133371.1"/>
    <property type="molecule type" value="Genomic_DNA"/>
</dbReference>
<gene>
    <name evidence="1" type="ORF">NMN56_015655</name>
</gene>
<name>A0ABT6ZWC9_9ACTN</name>
<dbReference type="Proteomes" id="UP001214441">
    <property type="component" value="Unassembled WGS sequence"/>
</dbReference>
<proteinExistence type="predicted"/>
<reference evidence="1 2" key="1">
    <citation type="submission" date="2023-05" db="EMBL/GenBank/DDBJ databases">
        <title>Streptantibioticus silvisoli sp. nov., acidotolerant actinomycetes 1 from pine litter.</title>
        <authorList>
            <person name="Swiecimska M."/>
            <person name="Golinska P."/>
            <person name="Sangal V."/>
            <person name="Wachnowicz B."/>
            <person name="Goodfellow M."/>
        </authorList>
    </citation>
    <scope>NUCLEOTIDE SEQUENCE [LARGE SCALE GENOMIC DNA]</scope>
    <source>
        <strain evidence="1 2">DSM 42109</strain>
    </source>
</reference>
<dbReference type="RefSeq" id="WP_280842785.1">
    <property type="nucleotide sequence ID" value="NZ_JANCPR020000013.1"/>
</dbReference>
<evidence type="ECO:0000313" key="1">
    <source>
        <dbReference type="EMBL" id="MDJ1133371.1"/>
    </source>
</evidence>
<keyword evidence="2" id="KW-1185">Reference proteome</keyword>
<comment type="caution">
    <text evidence="1">The sequence shown here is derived from an EMBL/GenBank/DDBJ whole genome shotgun (WGS) entry which is preliminary data.</text>
</comment>
<evidence type="ECO:0000313" key="2">
    <source>
        <dbReference type="Proteomes" id="UP001214441"/>
    </source>
</evidence>